<dbReference type="Gene3D" id="3.40.250.10">
    <property type="entry name" value="Rhodanese-like domain"/>
    <property type="match status" value="1"/>
</dbReference>
<dbReference type="InterPro" id="IPR036873">
    <property type="entry name" value="Rhodanese-like_dom_sf"/>
</dbReference>
<dbReference type="PROSITE" id="PS50206">
    <property type="entry name" value="RHODANESE_3"/>
    <property type="match status" value="1"/>
</dbReference>
<dbReference type="InterPro" id="IPR001763">
    <property type="entry name" value="Rhodanese-like_dom"/>
</dbReference>
<keyword evidence="3" id="KW-1185">Reference proteome</keyword>
<organism evidence="2 3">
    <name type="scientific">Trichomonas vaginalis (strain ATCC PRA-98 / G3)</name>
    <dbReference type="NCBI Taxonomy" id="412133"/>
    <lineage>
        <taxon>Eukaryota</taxon>
        <taxon>Metamonada</taxon>
        <taxon>Parabasalia</taxon>
        <taxon>Trichomonadida</taxon>
        <taxon>Trichomonadidae</taxon>
        <taxon>Trichomonas</taxon>
    </lineage>
</organism>
<dbReference type="VEuPathDB" id="TrichDB:TVAGG3_0570980"/>
<reference evidence="2" key="2">
    <citation type="journal article" date="2007" name="Science">
        <title>Draft genome sequence of the sexually transmitted pathogen Trichomonas vaginalis.</title>
        <authorList>
            <person name="Carlton J.M."/>
            <person name="Hirt R.P."/>
            <person name="Silva J.C."/>
            <person name="Delcher A.L."/>
            <person name="Schatz M."/>
            <person name="Zhao Q."/>
            <person name="Wortman J.R."/>
            <person name="Bidwell S.L."/>
            <person name="Alsmark U.C.M."/>
            <person name="Besteiro S."/>
            <person name="Sicheritz-Ponten T."/>
            <person name="Noel C.J."/>
            <person name="Dacks J.B."/>
            <person name="Foster P.G."/>
            <person name="Simillion C."/>
            <person name="Van de Peer Y."/>
            <person name="Miranda-Saavedra D."/>
            <person name="Barton G.J."/>
            <person name="Westrop G.D."/>
            <person name="Mueller S."/>
            <person name="Dessi D."/>
            <person name="Fiori P.L."/>
            <person name="Ren Q."/>
            <person name="Paulsen I."/>
            <person name="Zhang H."/>
            <person name="Bastida-Corcuera F.D."/>
            <person name="Simoes-Barbosa A."/>
            <person name="Brown M.T."/>
            <person name="Hayes R.D."/>
            <person name="Mukherjee M."/>
            <person name="Okumura C.Y."/>
            <person name="Schneider R."/>
            <person name="Smith A.J."/>
            <person name="Vanacova S."/>
            <person name="Villalvazo M."/>
            <person name="Haas B.J."/>
            <person name="Pertea M."/>
            <person name="Feldblyum T.V."/>
            <person name="Utterback T.R."/>
            <person name="Shu C.L."/>
            <person name="Osoegawa K."/>
            <person name="de Jong P.J."/>
            <person name="Hrdy I."/>
            <person name="Horvathova L."/>
            <person name="Zubacova Z."/>
            <person name="Dolezal P."/>
            <person name="Malik S.B."/>
            <person name="Logsdon J.M. Jr."/>
            <person name="Henze K."/>
            <person name="Gupta A."/>
            <person name="Wang C.C."/>
            <person name="Dunne R.L."/>
            <person name="Upcroft J.A."/>
            <person name="Upcroft P."/>
            <person name="White O."/>
            <person name="Salzberg S.L."/>
            <person name="Tang P."/>
            <person name="Chiu C.-H."/>
            <person name="Lee Y.-S."/>
            <person name="Embley T.M."/>
            <person name="Coombs G.H."/>
            <person name="Mottram J.C."/>
            <person name="Tachezy J."/>
            <person name="Fraser-Liggett C.M."/>
            <person name="Johnson P.J."/>
        </authorList>
    </citation>
    <scope>NUCLEOTIDE SEQUENCE [LARGE SCALE GENOMIC DNA]</scope>
    <source>
        <strain evidence="2">G3</strain>
    </source>
</reference>
<dbReference type="SUPFAM" id="SSF52821">
    <property type="entry name" value="Rhodanese/Cell cycle control phosphatase"/>
    <property type="match status" value="1"/>
</dbReference>
<dbReference type="InParanoid" id="A2FAQ9"/>
<reference evidence="2" key="1">
    <citation type="submission" date="2006-10" db="EMBL/GenBank/DDBJ databases">
        <authorList>
            <person name="Amadeo P."/>
            <person name="Zhao Q."/>
            <person name="Wortman J."/>
            <person name="Fraser-Liggett C."/>
            <person name="Carlton J."/>
        </authorList>
    </citation>
    <scope>NUCLEOTIDE SEQUENCE</scope>
    <source>
        <strain evidence="2">G3</strain>
    </source>
</reference>
<evidence type="ECO:0000313" key="2">
    <source>
        <dbReference type="EMBL" id="EAX97988.1"/>
    </source>
</evidence>
<dbReference type="CDD" id="cd00158">
    <property type="entry name" value="RHOD"/>
    <property type="match status" value="1"/>
</dbReference>
<dbReference type="FunCoup" id="A2FAQ9">
    <property type="interactions" value="316"/>
</dbReference>
<name>A2FAQ9_TRIV3</name>
<evidence type="ECO:0000259" key="1">
    <source>
        <dbReference type="PROSITE" id="PS50206"/>
    </source>
</evidence>
<protein>
    <submittedName>
        <fullName evidence="2">Rhodanese-like domain containing protein</fullName>
    </submittedName>
</protein>
<evidence type="ECO:0000313" key="3">
    <source>
        <dbReference type="Proteomes" id="UP000001542"/>
    </source>
</evidence>
<proteinExistence type="predicted"/>
<dbReference type="Pfam" id="PF00581">
    <property type="entry name" value="Rhodanese"/>
    <property type="match status" value="1"/>
</dbReference>
<dbReference type="VEuPathDB" id="TrichDB:TVAG_114400"/>
<dbReference type="SMR" id="A2FAQ9"/>
<dbReference type="AlphaFoldDB" id="A2FAQ9"/>
<dbReference type="EMBL" id="DS113692">
    <property type="protein sequence ID" value="EAX97988.1"/>
    <property type="molecule type" value="Genomic_DNA"/>
</dbReference>
<feature type="domain" description="Rhodanese" evidence="1">
    <location>
        <begin position="10"/>
        <end position="99"/>
    </location>
</feature>
<dbReference type="SMART" id="SM00450">
    <property type="entry name" value="RHOD"/>
    <property type="match status" value="1"/>
</dbReference>
<dbReference type="PANTHER" id="PTHR43031">
    <property type="entry name" value="FAD-DEPENDENT OXIDOREDUCTASE"/>
    <property type="match status" value="1"/>
</dbReference>
<dbReference type="PANTHER" id="PTHR43031:SF1">
    <property type="entry name" value="PYRIDINE NUCLEOTIDE-DISULPHIDE OXIDOREDUCTASE"/>
    <property type="match status" value="1"/>
</dbReference>
<dbReference type="RefSeq" id="XP_001310918.1">
    <property type="nucleotide sequence ID" value="XM_001310917.1"/>
</dbReference>
<dbReference type="InterPro" id="IPR050229">
    <property type="entry name" value="GlpE_sulfurtransferase"/>
</dbReference>
<dbReference type="KEGG" id="tva:4755781"/>
<sequence length="101" mass="11495">MSSNSQWDSYIEGGVLIDVRTPEEWDEEHIEEAILIPNYELKNEISNYVPNLETPINAHCEHGIRSANAKALLLKLGYKKVANLGSYGAAKRAYNEYKNRK</sequence>
<dbReference type="Proteomes" id="UP000001542">
    <property type="component" value="Unassembled WGS sequence"/>
</dbReference>
<gene>
    <name evidence="2" type="ORF">TVAG_114400</name>
</gene>
<accession>A2FAQ9</accession>